<dbReference type="RefSeq" id="WP_146808471.1">
    <property type="nucleotide sequence ID" value="NZ_BJXX01000028.1"/>
</dbReference>
<dbReference type="EMBL" id="BJXX01000028">
    <property type="protein sequence ID" value="GEN33177.1"/>
    <property type="molecule type" value="Genomic_DNA"/>
</dbReference>
<name>A0A511V2N5_9BACL</name>
<evidence type="ECO:0000313" key="1">
    <source>
        <dbReference type="EMBL" id="GEN33177.1"/>
    </source>
</evidence>
<dbReference type="Gene3D" id="2.160.20.80">
    <property type="entry name" value="E3 ubiquitin-protein ligase SopA"/>
    <property type="match status" value="1"/>
</dbReference>
<organism evidence="1 2">
    <name type="scientific">Aneurinibacillus danicus</name>
    <dbReference type="NCBI Taxonomy" id="267746"/>
    <lineage>
        <taxon>Bacteria</taxon>
        <taxon>Bacillati</taxon>
        <taxon>Bacillota</taxon>
        <taxon>Bacilli</taxon>
        <taxon>Bacillales</taxon>
        <taxon>Paenibacillaceae</taxon>
        <taxon>Aneurinibacillus group</taxon>
        <taxon>Aneurinibacillus</taxon>
    </lineage>
</organism>
<dbReference type="Proteomes" id="UP000321157">
    <property type="component" value="Unassembled WGS sequence"/>
</dbReference>
<dbReference type="AlphaFoldDB" id="A0A511V2N5"/>
<reference evidence="1 2" key="1">
    <citation type="submission" date="2019-07" db="EMBL/GenBank/DDBJ databases">
        <title>Whole genome shotgun sequence of Aneurinibacillus danicus NBRC 102444.</title>
        <authorList>
            <person name="Hosoyama A."/>
            <person name="Uohara A."/>
            <person name="Ohji S."/>
            <person name="Ichikawa N."/>
        </authorList>
    </citation>
    <scope>NUCLEOTIDE SEQUENCE [LARGE SCALE GENOMIC DNA]</scope>
    <source>
        <strain evidence="1 2">NBRC 102444</strain>
    </source>
</reference>
<proteinExistence type="predicted"/>
<comment type="caution">
    <text evidence="1">The sequence shown here is derived from an EMBL/GenBank/DDBJ whole genome shotgun (WGS) entry which is preliminary data.</text>
</comment>
<dbReference type="Pfam" id="PF00805">
    <property type="entry name" value="Pentapeptide"/>
    <property type="match status" value="1"/>
</dbReference>
<gene>
    <name evidence="1" type="ORF">ADA01nite_06370</name>
</gene>
<evidence type="ECO:0008006" key="3">
    <source>
        <dbReference type="Google" id="ProtNLM"/>
    </source>
</evidence>
<dbReference type="InterPro" id="IPR001646">
    <property type="entry name" value="5peptide_repeat"/>
</dbReference>
<protein>
    <recommendedName>
        <fullName evidence="3">Pentapeptide repeat-containing protein</fullName>
    </recommendedName>
</protein>
<sequence length="55" mass="6170">MERLNKETLLQILRKEKFLYEVNLEGLDLSTADFTGVDIEGANLHGTGAKIEYDG</sequence>
<accession>A0A511V2N5</accession>
<keyword evidence="2" id="KW-1185">Reference proteome</keyword>
<evidence type="ECO:0000313" key="2">
    <source>
        <dbReference type="Proteomes" id="UP000321157"/>
    </source>
</evidence>
<dbReference type="SUPFAM" id="SSF141571">
    <property type="entry name" value="Pentapeptide repeat-like"/>
    <property type="match status" value="1"/>
</dbReference>